<dbReference type="PANTHER" id="PTHR33050:SF7">
    <property type="entry name" value="RIBONUCLEASE H"/>
    <property type="match status" value="1"/>
</dbReference>
<feature type="compositionally biased region" description="Gly residues" evidence="2">
    <location>
        <begin position="1"/>
        <end position="14"/>
    </location>
</feature>
<comment type="caution">
    <text evidence="3">The sequence shown here is derived from an EMBL/GenBank/DDBJ whole genome shotgun (WGS) entry which is preliminary data.</text>
</comment>
<gene>
    <name evidence="3" type="ORF">THAOC_21051</name>
</gene>
<protein>
    <submittedName>
        <fullName evidence="3">Uncharacterized protein</fullName>
    </submittedName>
</protein>
<organism evidence="3 4">
    <name type="scientific">Thalassiosira oceanica</name>
    <name type="common">Marine diatom</name>
    <dbReference type="NCBI Taxonomy" id="159749"/>
    <lineage>
        <taxon>Eukaryota</taxon>
        <taxon>Sar</taxon>
        <taxon>Stramenopiles</taxon>
        <taxon>Ochrophyta</taxon>
        <taxon>Bacillariophyta</taxon>
        <taxon>Coscinodiscophyceae</taxon>
        <taxon>Thalassiosirophycidae</taxon>
        <taxon>Thalassiosirales</taxon>
        <taxon>Thalassiosiraceae</taxon>
        <taxon>Thalassiosira</taxon>
    </lineage>
</organism>
<keyword evidence="4" id="KW-1185">Reference proteome</keyword>
<dbReference type="InterPro" id="IPR013762">
    <property type="entry name" value="Integrase-like_cat_sf"/>
</dbReference>
<dbReference type="GO" id="GO:0015074">
    <property type="term" value="P:DNA integration"/>
    <property type="evidence" value="ECO:0007669"/>
    <property type="project" value="InterPro"/>
</dbReference>
<dbReference type="Gene3D" id="1.10.443.10">
    <property type="entry name" value="Intergrase catalytic core"/>
    <property type="match status" value="1"/>
</dbReference>
<feature type="region of interest" description="Disordered" evidence="2">
    <location>
        <begin position="279"/>
        <end position="312"/>
    </location>
</feature>
<dbReference type="OrthoDB" id="47509at2759"/>
<accession>K0RYE6</accession>
<dbReference type="GO" id="GO:0006310">
    <property type="term" value="P:DNA recombination"/>
    <property type="evidence" value="ECO:0007669"/>
    <property type="project" value="UniProtKB-KW"/>
</dbReference>
<evidence type="ECO:0000256" key="2">
    <source>
        <dbReference type="SAM" id="MobiDB-lite"/>
    </source>
</evidence>
<sequence length="1822" mass="202226">MSGQGYGSGSGGNGQPASRGGNPQPSYRTIFSWAKGEASNEVASIAKGLKIQQEQVKADKKLNHSACSHNFRNKLRNLNALGTGAFLAVPNEDTPKLGWICAMAPYSAGLTATSSHDGRDAGLIADRTEHSEAAPGYFSDPKFWKYHKCKNVKSSAIALSSFYAKAENKYKFFDEADEDEDEEDGDKKTFTFIPGFLIIPQELIAWFLETEPTAFELYRKLMSPYGNDAMPDEFDLAMNWCLCACAKEAEFRQDARPILFSQNEAECARWFKSRVEGLLGPRHKPTPQTTAAPATPGPAPTPTPAATPSPKKQFLDMSPAGETTYTILSGQSDPANVSPVWDKLVAAKDVAEAVIELKNEIEKMRTHLKVVDGKSPDIDYERLLTDVKNLKLAPGGGAFAFQAFGEGISVVEFRQLTPEEISNRESRQAAAHAAAQGGGLLFKDALNLQRRDPADPPATYTQLKKCVTAYGVCVAVLFTQDCPHFKEVWALRELIVDKDRYETEYFTPHTCRLIVFAIIRDAHAYFRNTFQAGVLQQSYIPFPQSSLKAIGHHIENLTEIQRPIDFPKKWHSVGGGGQHAKGGGGGFWKGLFKRWREREGRSAQAAERRQTVTATFAMQLAGSSTVCLGCTPLRRRRTCATNTSSASANEDDSEIDAWRVNLAHRVRAQKGIEAPWARKTSTPTESDDGVVMRQEKRVKKKVKFASKPTAMFNAAGKINNGVNDYWVAKGSRSGEEDRRVRRSVMTVARPGSVKTVASPRSVMTVARPGSVKTVASPRSVKTVASPKSVMTVARRGGGGATGKRISTQLEPPTVRGERVLGRDKGQLKRENKRQKISRQLQQPDDVQYWRTHEPDPTVKYIPRTPRPHRGQMDPAGPALAHPAADLLNEYATFGCPANTGNDWTIDELQAAIDVGPHVSAMVPDAMQQLQEEVAMKISNGQVKVFLWDDLKKNLPPKLKISRIAMIPHKSKPYRAILDLSYPIQFRDGTIAPVNETTTKTAPRGSMDQMGQALQRLIYAYATADEDKPIFAAKEDIKDGFWRLVAEEGAEWNFAYVLPQADGQPTKIVVPTSLQMGWIESPGFFNVPSETGRDVAEHYAAAPIGSLPDHKFLSHTQSMPEYQALPDEPVDPTHPLMFMLEVYVDDYISLAVARCKADLDHLANATMHGIHSVFPEDAKDEDDPISLKKLKKLEGAWALNKDLLGWTFDGIAKTIELDEAKLSDILDTLKSWCRATTIPFDDFRKTVHKIQNATIGVPAARGLFTEVNKVLRKEPRQVFIQRNKLLLEAVRGFRTLLQEAHKNPTKCRQLIVGHPDYVGIMDAAKEGTGGVIIGENSECVPTVFRFEWPREVRDEMLTDDNPDGSITNSDLEMAGLLLCWLVLEYVAPDLHHRHAALFCDNSPTVAWVRRMAAKGSRVAGLLLMALALRMKVRATSPLTTLHIAGEQNSIADIPSRSFGGTPQWHCTTDAEFLKLFNSNFPLPNQHSWTLFQIPSALSTRVISILLMKGSGMAEWRRLPTPKPSIGANGKSIANLWEWTLTWRKKQLVSKHEHESCQGSRLEQDEEHLAEAARLELAQSLQRSRPLARRYPWTQEIGEYTMKRHRNESKQTVNFRVADITFFKRGEDGKLRQLPRNASKEEILAADSATLRLTNQKNGWKGVCINHHVNGDSYYCPVKALTRRFLHIRDHSGDTDLGICAYFNNGTKYDVNDDDIRQALKFAGKELNYPERGIPIERIDTHSLRGGGANALSLAGYSDRAIQKMGRWRSATFLEYICDQLSAFSEGMSKSMSKVLNFVNIEGGVGHDVTALAINTAYTNAAAA</sequence>
<dbReference type="SUPFAM" id="SSF56349">
    <property type="entry name" value="DNA breaking-rejoining enzymes"/>
    <property type="match status" value="1"/>
</dbReference>
<dbReference type="GO" id="GO:0003677">
    <property type="term" value="F:DNA binding"/>
    <property type="evidence" value="ECO:0007669"/>
    <property type="project" value="InterPro"/>
</dbReference>
<dbReference type="InterPro" id="IPR052055">
    <property type="entry name" value="Hepadnavirus_pol/RT"/>
</dbReference>
<reference evidence="3 4" key="1">
    <citation type="journal article" date="2012" name="Genome Biol.">
        <title>Genome and low-iron response of an oceanic diatom adapted to chronic iron limitation.</title>
        <authorList>
            <person name="Lommer M."/>
            <person name="Specht M."/>
            <person name="Roy A.S."/>
            <person name="Kraemer L."/>
            <person name="Andreson R."/>
            <person name="Gutowska M.A."/>
            <person name="Wolf J."/>
            <person name="Bergner S.V."/>
            <person name="Schilhabel M.B."/>
            <person name="Klostermeier U.C."/>
            <person name="Beiko R.G."/>
            <person name="Rosenstiel P."/>
            <person name="Hippler M."/>
            <person name="Laroche J."/>
        </authorList>
    </citation>
    <scope>NUCLEOTIDE SEQUENCE [LARGE SCALE GENOMIC DNA]</scope>
    <source>
        <strain evidence="3 4">CCMP1005</strain>
    </source>
</reference>
<dbReference type="Proteomes" id="UP000266841">
    <property type="component" value="Unassembled WGS sequence"/>
</dbReference>
<proteinExistence type="predicted"/>
<name>K0RYE6_THAOC</name>
<feature type="compositionally biased region" description="Pro residues" evidence="2">
    <location>
        <begin position="295"/>
        <end position="307"/>
    </location>
</feature>
<keyword evidence="1" id="KW-0233">DNA recombination</keyword>
<evidence type="ECO:0000313" key="3">
    <source>
        <dbReference type="EMBL" id="EJK58793.1"/>
    </source>
</evidence>
<feature type="region of interest" description="Disordered" evidence="2">
    <location>
        <begin position="1"/>
        <end position="26"/>
    </location>
</feature>
<dbReference type="EMBL" id="AGNL01024217">
    <property type="protein sequence ID" value="EJK58793.1"/>
    <property type="molecule type" value="Genomic_DNA"/>
</dbReference>
<evidence type="ECO:0000313" key="4">
    <source>
        <dbReference type="Proteomes" id="UP000266841"/>
    </source>
</evidence>
<dbReference type="InterPro" id="IPR011010">
    <property type="entry name" value="DNA_brk_join_enz"/>
</dbReference>
<evidence type="ECO:0000256" key="1">
    <source>
        <dbReference type="ARBA" id="ARBA00023172"/>
    </source>
</evidence>
<dbReference type="PANTHER" id="PTHR33050">
    <property type="entry name" value="REVERSE TRANSCRIPTASE DOMAIN-CONTAINING PROTEIN"/>
    <property type="match status" value="1"/>
</dbReference>